<sequence>MSDKEQLINELDQAPDFLVREVLNFLLFIKTRTNEISKQEPIQKAKESNIPDFLSFIDQVNSETPTETNIPKDLAKNLDHYLYGTPKEQA</sequence>
<organism evidence="1 2">
    <name type="scientific">Pseudanabaena cinerea FACHB-1277</name>
    <dbReference type="NCBI Taxonomy" id="2949581"/>
    <lineage>
        <taxon>Bacteria</taxon>
        <taxon>Bacillati</taxon>
        <taxon>Cyanobacteriota</taxon>
        <taxon>Cyanophyceae</taxon>
        <taxon>Pseudanabaenales</taxon>
        <taxon>Pseudanabaenaceae</taxon>
        <taxon>Pseudanabaena</taxon>
        <taxon>Pseudanabaena cinerea</taxon>
    </lineage>
</organism>
<gene>
    <name evidence="1" type="ORF">H6F44_05315</name>
</gene>
<dbReference type="AlphaFoldDB" id="A0A926UQT2"/>
<keyword evidence="2" id="KW-1185">Reference proteome</keyword>
<protein>
    <recommendedName>
        <fullName evidence="3">DUF2281 domain-containing protein</fullName>
    </recommendedName>
</protein>
<reference evidence="1" key="2">
    <citation type="submission" date="2020-08" db="EMBL/GenBank/DDBJ databases">
        <authorList>
            <person name="Chen M."/>
            <person name="Teng W."/>
            <person name="Zhao L."/>
            <person name="Hu C."/>
            <person name="Zhou Y."/>
            <person name="Han B."/>
            <person name="Song L."/>
            <person name="Shu W."/>
        </authorList>
    </citation>
    <scope>NUCLEOTIDE SEQUENCE</scope>
    <source>
        <strain evidence="1">FACHB-1277</strain>
    </source>
</reference>
<evidence type="ECO:0000313" key="2">
    <source>
        <dbReference type="Proteomes" id="UP000631421"/>
    </source>
</evidence>
<accession>A0A926UQT2</accession>
<name>A0A926UQT2_9CYAN</name>
<dbReference type="RefSeq" id="WP_190349920.1">
    <property type="nucleotide sequence ID" value="NZ_JACJPY010000010.1"/>
</dbReference>
<comment type="caution">
    <text evidence="1">The sequence shown here is derived from an EMBL/GenBank/DDBJ whole genome shotgun (WGS) entry which is preliminary data.</text>
</comment>
<evidence type="ECO:0000313" key="1">
    <source>
        <dbReference type="EMBL" id="MBD2149546.1"/>
    </source>
</evidence>
<reference evidence="1" key="1">
    <citation type="journal article" date="2015" name="ISME J.">
        <title>Draft Genome Sequence of Streptomyces incarnatus NRRL8089, which Produces the Nucleoside Antibiotic Sinefungin.</title>
        <authorList>
            <person name="Oshima K."/>
            <person name="Hattori M."/>
            <person name="Shimizu H."/>
            <person name="Fukuda K."/>
            <person name="Nemoto M."/>
            <person name="Inagaki K."/>
            <person name="Tamura T."/>
        </authorList>
    </citation>
    <scope>NUCLEOTIDE SEQUENCE</scope>
    <source>
        <strain evidence="1">FACHB-1277</strain>
    </source>
</reference>
<proteinExistence type="predicted"/>
<dbReference type="EMBL" id="JACJPY010000010">
    <property type="protein sequence ID" value="MBD2149546.1"/>
    <property type="molecule type" value="Genomic_DNA"/>
</dbReference>
<dbReference type="Proteomes" id="UP000631421">
    <property type="component" value="Unassembled WGS sequence"/>
</dbReference>
<evidence type="ECO:0008006" key="3">
    <source>
        <dbReference type="Google" id="ProtNLM"/>
    </source>
</evidence>